<dbReference type="AlphaFoldDB" id="A0A2U8PEE2"/>
<evidence type="ECO:0000313" key="2">
    <source>
        <dbReference type="Proteomes" id="UP000215703"/>
    </source>
</evidence>
<organism evidence="1 2">
    <name type="scientific">Bradyrhizobium ottawaense</name>
    <dbReference type="NCBI Taxonomy" id="931866"/>
    <lineage>
        <taxon>Bacteria</taxon>
        <taxon>Pseudomonadati</taxon>
        <taxon>Pseudomonadota</taxon>
        <taxon>Alphaproteobacteria</taxon>
        <taxon>Hyphomicrobiales</taxon>
        <taxon>Nitrobacteraceae</taxon>
        <taxon>Bradyrhizobium</taxon>
    </lineage>
</organism>
<protein>
    <submittedName>
        <fullName evidence="1">Uncharacterized protein</fullName>
    </submittedName>
</protein>
<reference evidence="1 2" key="2">
    <citation type="journal article" date="2017" name="Syst. Appl. Microbiol.">
        <title>Soybeans inoculated with root zone soils of Canadian native legumes harbour diverse and novel Bradyrhizobium spp. that possess agricultural potential.</title>
        <authorList>
            <person name="Bromfield E.S.P."/>
            <person name="Cloutier S."/>
            <person name="Tambong J.T."/>
            <person name="Tran Thi T.V."/>
        </authorList>
    </citation>
    <scope>NUCLEOTIDE SEQUENCE [LARGE SCALE GENOMIC DNA]</scope>
    <source>
        <strain evidence="1 2">OO99</strain>
    </source>
</reference>
<accession>A0A2U8PEE2</accession>
<dbReference type="KEGG" id="bot:CIT37_29165"/>
<sequence length="245" mass="26720">MSKFFADVINQLDVTRPVQKQVGEIMRIQLGIKNGVKDKAAGAAKSAQWEHLNDLGRKAAKRDEIAGLVQSNAQSRVTLRKLRAEIKSSLPKLPGREKDDLAGVLQDQEFRAYVRGLPQEQRERAQRLHPDIAAAVARAPAELSGVPESVHGELVNAMLRQTHGAELAKIAADVAAMEMADELIREADKEIRAAAEVAHATDFRVWAKPLVDPLLTDAGADFDELYRRQGPEALNVLGSLASAAE</sequence>
<proteinExistence type="predicted"/>
<gene>
    <name evidence="1" type="ORF">CIT37_29165</name>
</gene>
<evidence type="ECO:0000313" key="1">
    <source>
        <dbReference type="EMBL" id="AWL95757.1"/>
    </source>
</evidence>
<dbReference type="EMBL" id="CP029425">
    <property type="protein sequence ID" value="AWL95757.1"/>
    <property type="molecule type" value="Genomic_DNA"/>
</dbReference>
<dbReference type="Proteomes" id="UP000215703">
    <property type="component" value="Chromosome"/>
</dbReference>
<reference evidence="1 2" key="1">
    <citation type="journal article" date="2014" name="Int. J. Syst. Evol. Microbiol.">
        <title>Bradyrhizobium ottawaense sp. nov., a symbiotic nitrogen fixing bacterium from root nodules of soybeans in Canada.</title>
        <authorList>
            <person name="Yu X."/>
            <person name="Cloutier S."/>
            <person name="Tambong J.T."/>
            <person name="Bromfield E.S."/>
        </authorList>
    </citation>
    <scope>NUCLEOTIDE SEQUENCE [LARGE SCALE GENOMIC DNA]</scope>
    <source>
        <strain evidence="1 2">OO99</strain>
    </source>
</reference>
<name>A0A2U8PEE2_9BRAD</name>